<sequence>MIPLYKLERLPRPQRLRKIAKMFAEAEQRLVLGGALPPDEMNFLADALKALSGDGGFAPAVLEALSLAQENITQQAEQSALRRAINSARHLLLAETGHYPAEWDFDLKEASGSLDKTKRRIFSGMQAYFEDIRSPFNVGAMFRTAECFGAEKIWLSPFCADPGHPRAQRTAMGCIDALPWEKAGLAGLEGPFFALETGGIPLEEFPFPLRGIMIAGSEELGVSPEALAAADASLGRVGIPSFGAKGSLNVSTAFGIAMQAWSCKLNNYGGKIKT</sequence>
<feature type="domain" description="tRNA/rRNA methyltransferase SpoU type" evidence="3">
    <location>
        <begin position="129"/>
        <end position="258"/>
    </location>
</feature>
<dbReference type="AlphaFoldDB" id="F5Y7Y2"/>
<dbReference type="GO" id="GO:0032259">
    <property type="term" value="P:methylation"/>
    <property type="evidence" value="ECO:0007669"/>
    <property type="project" value="UniProtKB-KW"/>
</dbReference>
<dbReference type="Proteomes" id="UP000009222">
    <property type="component" value="Chromosome"/>
</dbReference>
<dbReference type="PANTHER" id="PTHR43191">
    <property type="entry name" value="RRNA METHYLTRANSFERASE 3"/>
    <property type="match status" value="1"/>
</dbReference>
<organism evidence="4 5">
    <name type="scientific">Leadbettera azotonutricia (strain ATCC BAA-888 / DSM 13862 / ZAS-9)</name>
    <name type="common">Treponema azotonutricium</name>
    <dbReference type="NCBI Taxonomy" id="545695"/>
    <lineage>
        <taxon>Bacteria</taxon>
        <taxon>Pseudomonadati</taxon>
        <taxon>Spirochaetota</taxon>
        <taxon>Spirochaetia</taxon>
        <taxon>Spirochaetales</taxon>
        <taxon>Breznakiellaceae</taxon>
        <taxon>Leadbettera</taxon>
    </lineage>
</organism>
<accession>F5Y7Y2</accession>
<keyword evidence="1 4" id="KW-0489">Methyltransferase</keyword>
<keyword evidence="2 4" id="KW-0808">Transferase</keyword>
<dbReference type="HOGENOM" id="CLU_1049463_0_0_12"/>
<evidence type="ECO:0000259" key="3">
    <source>
        <dbReference type="Pfam" id="PF00588"/>
    </source>
</evidence>
<dbReference type="InParanoid" id="F5Y7Y2"/>
<dbReference type="InterPro" id="IPR001537">
    <property type="entry name" value="SpoU_MeTrfase"/>
</dbReference>
<dbReference type="GO" id="GO:0006396">
    <property type="term" value="P:RNA processing"/>
    <property type="evidence" value="ECO:0007669"/>
    <property type="project" value="InterPro"/>
</dbReference>
<dbReference type="PANTHER" id="PTHR43191:SF2">
    <property type="entry name" value="RRNA METHYLTRANSFERASE 3, MITOCHONDRIAL"/>
    <property type="match status" value="1"/>
</dbReference>
<evidence type="ECO:0000313" key="4">
    <source>
        <dbReference type="EMBL" id="AEF82499.1"/>
    </source>
</evidence>
<dbReference type="Pfam" id="PF00588">
    <property type="entry name" value="SpoU_methylase"/>
    <property type="match status" value="1"/>
</dbReference>
<protein>
    <submittedName>
        <fullName evidence="4">RNA methyltransferase, TrmH family</fullName>
    </submittedName>
</protein>
<evidence type="ECO:0000256" key="1">
    <source>
        <dbReference type="ARBA" id="ARBA00022603"/>
    </source>
</evidence>
<dbReference type="eggNOG" id="COG0566">
    <property type="taxonomic scope" value="Bacteria"/>
</dbReference>
<dbReference type="GO" id="GO:0008173">
    <property type="term" value="F:RNA methyltransferase activity"/>
    <property type="evidence" value="ECO:0007669"/>
    <property type="project" value="InterPro"/>
</dbReference>
<keyword evidence="5" id="KW-1185">Reference proteome</keyword>
<dbReference type="STRING" id="545695.TREAZ_2325"/>
<dbReference type="GO" id="GO:0003723">
    <property type="term" value="F:RNA binding"/>
    <property type="evidence" value="ECO:0007669"/>
    <property type="project" value="InterPro"/>
</dbReference>
<dbReference type="RefSeq" id="WP_015709729.1">
    <property type="nucleotide sequence ID" value="NC_015577.1"/>
</dbReference>
<gene>
    <name evidence="4" type="ordered locus">TREAZ_2325</name>
</gene>
<dbReference type="OrthoDB" id="9794400at2"/>
<proteinExistence type="predicted"/>
<name>F5Y7Y2_LEAAZ</name>
<reference evidence="4 5" key="2">
    <citation type="journal article" date="2011" name="ISME J.">
        <title>RNA-seq reveals cooperative metabolic interactions between two termite-gut spirochete species in co-culture.</title>
        <authorList>
            <person name="Rosenthal A.Z."/>
            <person name="Matson E.G."/>
            <person name="Eldar A."/>
            <person name="Leadbetter J.R."/>
        </authorList>
    </citation>
    <scope>NUCLEOTIDE SEQUENCE [LARGE SCALE GENOMIC DNA]</scope>
    <source>
        <strain evidence="5">ATCC BAA-888 / DSM 13862 / ZAS-9</strain>
    </source>
</reference>
<evidence type="ECO:0000256" key="2">
    <source>
        <dbReference type="ARBA" id="ARBA00022679"/>
    </source>
</evidence>
<dbReference type="CDD" id="cd18082">
    <property type="entry name" value="SpoU-like_family"/>
    <property type="match status" value="1"/>
</dbReference>
<dbReference type="SUPFAM" id="SSF75217">
    <property type="entry name" value="alpha/beta knot"/>
    <property type="match status" value="1"/>
</dbReference>
<evidence type="ECO:0000313" key="5">
    <source>
        <dbReference type="Proteomes" id="UP000009222"/>
    </source>
</evidence>
<dbReference type="KEGG" id="taz:TREAZ_2325"/>
<reference evidence="5" key="1">
    <citation type="submission" date="2009-12" db="EMBL/GenBank/DDBJ databases">
        <title>Complete sequence of Treponema azotonutricium strain ZAS-9.</title>
        <authorList>
            <person name="Tetu S.G."/>
            <person name="Matson E."/>
            <person name="Ren Q."/>
            <person name="Seshadri R."/>
            <person name="Elbourne L."/>
            <person name="Hassan K.A."/>
            <person name="Durkin A."/>
            <person name="Radune D."/>
            <person name="Mohamoud Y."/>
            <person name="Shay R."/>
            <person name="Jin S."/>
            <person name="Zhang X."/>
            <person name="Lucey K."/>
            <person name="Ballor N.R."/>
            <person name="Ottesen E."/>
            <person name="Rosenthal R."/>
            <person name="Allen A."/>
            <person name="Leadbetter J.R."/>
            <person name="Paulsen I.T."/>
        </authorList>
    </citation>
    <scope>NUCLEOTIDE SEQUENCE [LARGE SCALE GENOMIC DNA]</scope>
    <source>
        <strain evidence="5">ATCC BAA-888 / DSM 13862 / ZAS-9</strain>
    </source>
</reference>
<dbReference type="EMBL" id="CP001841">
    <property type="protein sequence ID" value="AEF82499.1"/>
    <property type="molecule type" value="Genomic_DNA"/>
</dbReference>
<dbReference type="InterPro" id="IPR051259">
    <property type="entry name" value="rRNA_Methyltransferase"/>
</dbReference>
<dbReference type="Gene3D" id="3.40.1280.10">
    <property type="match status" value="1"/>
</dbReference>
<dbReference type="InterPro" id="IPR029028">
    <property type="entry name" value="Alpha/beta_knot_MTases"/>
</dbReference>
<dbReference type="InterPro" id="IPR029026">
    <property type="entry name" value="tRNA_m1G_MTases_N"/>
</dbReference>